<dbReference type="EMBL" id="JTDY01006914">
    <property type="protein sequence ID" value="KOB65596.1"/>
    <property type="molecule type" value="Genomic_DNA"/>
</dbReference>
<keyword evidence="2" id="KW-1185">Reference proteome</keyword>
<reference evidence="1 2" key="1">
    <citation type="journal article" date="2015" name="Genome Biol. Evol.">
        <title>The genome of winter moth (Operophtera brumata) provides a genomic perspective on sexual dimorphism and phenology.</title>
        <authorList>
            <person name="Derks M.F."/>
            <person name="Smit S."/>
            <person name="Salis L."/>
            <person name="Schijlen E."/>
            <person name="Bossers A."/>
            <person name="Mateman C."/>
            <person name="Pijl A.S."/>
            <person name="de Ridder D."/>
            <person name="Groenen M.A."/>
            <person name="Visser M.E."/>
            <person name="Megens H.J."/>
        </authorList>
    </citation>
    <scope>NUCLEOTIDE SEQUENCE [LARGE SCALE GENOMIC DNA]</scope>
    <source>
        <strain evidence="1">WM2013NL</strain>
        <tissue evidence="1">Head and thorax</tissue>
    </source>
</reference>
<name>A0A0L7KRC2_OPEBR</name>
<proteinExistence type="predicted"/>
<dbReference type="AlphaFoldDB" id="A0A0L7KRC2"/>
<evidence type="ECO:0000313" key="1">
    <source>
        <dbReference type="EMBL" id="KOB65596.1"/>
    </source>
</evidence>
<organism evidence="1 2">
    <name type="scientific">Operophtera brumata</name>
    <name type="common">Winter moth</name>
    <name type="synonym">Phalaena brumata</name>
    <dbReference type="NCBI Taxonomy" id="104452"/>
    <lineage>
        <taxon>Eukaryota</taxon>
        <taxon>Metazoa</taxon>
        <taxon>Ecdysozoa</taxon>
        <taxon>Arthropoda</taxon>
        <taxon>Hexapoda</taxon>
        <taxon>Insecta</taxon>
        <taxon>Pterygota</taxon>
        <taxon>Neoptera</taxon>
        <taxon>Endopterygota</taxon>
        <taxon>Lepidoptera</taxon>
        <taxon>Glossata</taxon>
        <taxon>Ditrysia</taxon>
        <taxon>Geometroidea</taxon>
        <taxon>Geometridae</taxon>
        <taxon>Larentiinae</taxon>
        <taxon>Operophtera</taxon>
    </lineage>
</organism>
<sequence length="134" mass="15560">MVYLRPAKPEEEALSNKHWLCGGVIIHELGPYTIKILNASKMEQRELCRNAFLKVESDFNFQRRVKGCDFIPQKIAFNNQSADLERAGQVGTTAGWEELQKTLGQALPQDHRREYDLHQGSLGHRRYEFHLCYK</sequence>
<evidence type="ECO:0000313" key="2">
    <source>
        <dbReference type="Proteomes" id="UP000037510"/>
    </source>
</evidence>
<protein>
    <submittedName>
        <fullName evidence="1">Uncharacterized protein</fullName>
    </submittedName>
</protein>
<dbReference type="Proteomes" id="UP000037510">
    <property type="component" value="Unassembled WGS sequence"/>
</dbReference>
<comment type="caution">
    <text evidence="1">The sequence shown here is derived from an EMBL/GenBank/DDBJ whole genome shotgun (WGS) entry which is preliminary data.</text>
</comment>
<accession>A0A0L7KRC2</accession>
<gene>
    <name evidence="1" type="ORF">OBRU01_22482</name>
</gene>